<feature type="region of interest" description="Disordered" evidence="2">
    <location>
        <begin position="103"/>
        <end position="178"/>
    </location>
</feature>
<reference evidence="3" key="1">
    <citation type="submission" date="2023-03" db="EMBL/GenBank/DDBJ databases">
        <title>Massive genome expansion in bonnet fungi (Mycena s.s.) driven by repeated elements and novel gene families across ecological guilds.</title>
        <authorList>
            <consortium name="Lawrence Berkeley National Laboratory"/>
            <person name="Harder C.B."/>
            <person name="Miyauchi S."/>
            <person name="Viragh M."/>
            <person name="Kuo A."/>
            <person name="Thoen E."/>
            <person name="Andreopoulos B."/>
            <person name="Lu D."/>
            <person name="Skrede I."/>
            <person name="Drula E."/>
            <person name="Henrissat B."/>
            <person name="Morin E."/>
            <person name="Kohler A."/>
            <person name="Barry K."/>
            <person name="LaButti K."/>
            <person name="Morin E."/>
            <person name="Salamov A."/>
            <person name="Lipzen A."/>
            <person name="Mereny Z."/>
            <person name="Hegedus B."/>
            <person name="Baldrian P."/>
            <person name="Stursova M."/>
            <person name="Weitz H."/>
            <person name="Taylor A."/>
            <person name="Grigoriev I.V."/>
            <person name="Nagy L.G."/>
            <person name="Martin F."/>
            <person name="Kauserud H."/>
        </authorList>
    </citation>
    <scope>NUCLEOTIDE SEQUENCE</scope>
    <source>
        <strain evidence="3">CBHHK188m</strain>
    </source>
</reference>
<feature type="compositionally biased region" description="Polar residues" evidence="2">
    <location>
        <begin position="334"/>
        <end position="346"/>
    </location>
</feature>
<evidence type="ECO:0000256" key="1">
    <source>
        <dbReference type="SAM" id="Coils"/>
    </source>
</evidence>
<evidence type="ECO:0000256" key="2">
    <source>
        <dbReference type="SAM" id="MobiDB-lite"/>
    </source>
</evidence>
<evidence type="ECO:0000313" key="3">
    <source>
        <dbReference type="EMBL" id="KAJ7763651.1"/>
    </source>
</evidence>
<name>A0AAD7JJ85_9AGAR</name>
<gene>
    <name evidence="3" type="ORF">DFH07DRAFT_396859</name>
</gene>
<proteinExistence type="predicted"/>
<feature type="compositionally biased region" description="Acidic residues" evidence="2">
    <location>
        <begin position="150"/>
        <end position="160"/>
    </location>
</feature>
<feature type="coiled-coil region" evidence="1">
    <location>
        <begin position="227"/>
        <end position="261"/>
    </location>
</feature>
<keyword evidence="4" id="KW-1185">Reference proteome</keyword>
<organism evidence="3 4">
    <name type="scientific">Mycena maculata</name>
    <dbReference type="NCBI Taxonomy" id="230809"/>
    <lineage>
        <taxon>Eukaryota</taxon>
        <taxon>Fungi</taxon>
        <taxon>Dikarya</taxon>
        <taxon>Basidiomycota</taxon>
        <taxon>Agaricomycotina</taxon>
        <taxon>Agaricomycetes</taxon>
        <taxon>Agaricomycetidae</taxon>
        <taxon>Agaricales</taxon>
        <taxon>Marasmiineae</taxon>
        <taxon>Mycenaceae</taxon>
        <taxon>Mycena</taxon>
    </lineage>
</organism>
<dbReference type="Gene3D" id="4.10.280.10">
    <property type="entry name" value="Helix-loop-helix DNA-binding domain"/>
    <property type="match status" value="1"/>
</dbReference>
<keyword evidence="1" id="KW-0175">Coiled coil</keyword>
<comment type="caution">
    <text evidence="3">The sequence shown here is derived from an EMBL/GenBank/DDBJ whole genome shotgun (WGS) entry which is preliminary data.</text>
</comment>
<dbReference type="Proteomes" id="UP001215280">
    <property type="component" value="Unassembled WGS sequence"/>
</dbReference>
<protein>
    <submittedName>
        <fullName evidence="3">Uncharacterized protein</fullName>
    </submittedName>
</protein>
<feature type="compositionally biased region" description="Basic and acidic residues" evidence="2">
    <location>
        <begin position="360"/>
        <end position="369"/>
    </location>
</feature>
<sequence>MAEVTLGVLGAAATVGAAQLTGAFGFTGRHENSYREETLETRRIMNDFLANLKSGDVTPDEEREFMGIRGEVIDAENQYHKIIEDFKGTPWVHLGNKLSKRKDVRTKKRLARQANHSLRSLNESITSGSETSSICASSGSPPGSSLASEDIGELAQEVDESISSGSPISSSGPLPASSPAVAAVDELQDEREALGVYFHTLALLLPDLSHVRDPSRISILRSSIAHIDILEQHRARAAQQLRILKNESDTHRREVNQWRARAGVPPAEEPPRSDVFVAVLSGECVRPSNKDGNVIQLPSVDPYLFSAGQADLVYYTASPDSLNDGVDWSQSINHQPLASSTDSPCDTTRLPAIPAGQMTKQKEYESGDPRKKYQCPLCPRGRLFCPFTHLPRLTVPFG</sequence>
<accession>A0AAD7JJ85</accession>
<dbReference type="InterPro" id="IPR036638">
    <property type="entry name" value="HLH_DNA-bd_sf"/>
</dbReference>
<dbReference type="EMBL" id="JARJLG010000040">
    <property type="protein sequence ID" value="KAJ7763651.1"/>
    <property type="molecule type" value="Genomic_DNA"/>
</dbReference>
<dbReference type="GO" id="GO:0046983">
    <property type="term" value="F:protein dimerization activity"/>
    <property type="evidence" value="ECO:0007669"/>
    <property type="project" value="InterPro"/>
</dbReference>
<dbReference type="CDD" id="cd00083">
    <property type="entry name" value="bHLH_SF"/>
    <property type="match status" value="1"/>
</dbReference>
<feature type="compositionally biased region" description="Low complexity" evidence="2">
    <location>
        <begin position="123"/>
        <end position="148"/>
    </location>
</feature>
<feature type="region of interest" description="Disordered" evidence="2">
    <location>
        <begin position="334"/>
        <end position="369"/>
    </location>
</feature>
<dbReference type="AlphaFoldDB" id="A0AAD7JJ85"/>
<feature type="compositionally biased region" description="Low complexity" evidence="2">
    <location>
        <begin position="161"/>
        <end position="178"/>
    </location>
</feature>
<dbReference type="SUPFAM" id="SSF47459">
    <property type="entry name" value="HLH, helix-loop-helix DNA-binding domain"/>
    <property type="match status" value="1"/>
</dbReference>
<evidence type="ECO:0000313" key="4">
    <source>
        <dbReference type="Proteomes" id="UP001215280"/>
    </source>
</evidence>